<dbReference type="EMBL" id="CP119311">
    <property type="protein sequence ID" value="WEK35480.1"/>
    <property type="molecule type" value="Genomic_DNA"/>
</dbReference>
<organism evidence="1 2">
    <name type="scientific">Candidatus Pseudobacter hemicellulosilyticus</name>
    <dbReference type="NCBI Taxonomy" id="3121375"/>
    <lineage>
        <taxon>Bacteria</taxon>
        <taxon>Pseudomonadati</taxon>
        <taxon>Bacteroidota</taxon>
        <taxon>Chitinophagia</taxon>
        <taxon>Chitinophagales</taxon>
        <taxon>Chitinophagaceae</taxon>
        <taxon>Pseudobacter</taxon>
    </lineage>
</organism>
<dbReference type="Proteomes" id="UP001220610">
    <property type="component" value="Chromosome"/>
</dbReference>
<gene>
    <name evidence="1" type="ORF">P0Y53_23560</name>
</gene>
<sequence length="204" mass="22905">MYSTRTGLILAFHGCDASIVPDVLSGRASLRDSVNKYDWLGHGVYFWDNSPSRALEFATFLSQEPGRGNPIKSPAVLGAVLNLGFCLDLLDYQNLDILKKTHRLLATTYASLGQELPVNKKSSNSTDLLLRELDCAVVQALHHCRKQARMQPFDSVRGVFWEGNELYPDAGFREKDHIQLCIRNPNCVKGYFIPQHFDTGFSKV</sequence>
<proteinExistence type="predicted"/>
<name>A0AAJ6BFC0_9BACT</name>
<protein>
    <submittedName>
        <fullName evidence="1">Uncharacterized protein</fullName>
    </submittedName>
</protein>
<accession>A0AAJ6BFC0</accession>
<dbReference type="SUPFAM" id="SSF56399">
    <property type="entry name" value="ADP-ribosylation"/>
    <property type="match status" value="1"/>
</dbReference>
<evidence type="ECO:0000313" key="1">
    <source>
        <dbReference type="EMBL" id="WEK35480.1"/>
    </source>
</evidence>
<evidence type="ECO:0000313" key="2">
    <source>
        <dbReference type="Proteomes" id="UP001220610"/>
    </source>
</evidence>
<dbReference type="AlphaFoldDB" id="A0AAJ6BFC0"/>
<reference evidence="1" key="1">
    <citation type="submission" date="2023-03" db="EMBL/GenBank/DDBJ databases">
        <title>Andean soil-derived lignocellulolytic bacterial consortium as a source of novel taxa and putative plastic-active enzymes.</title>
        <authorList>
            <person name="Diaz-Garcia L."/>
            <person name="Chuvochina M."/>
            <person name="Feuerriegel G."/>
            <person name="Bunk B."/>
            <person name="Sproer C."/>
            <person name="Streit W.R."/>
            <person name="Rodriguez L.M."/>
            <person name="Overmann J."/>
            <person name="Jimenez D.J."/>
        </authorList>
    </citation>
    <scope>NUCLEOTIDE SEQUENCE</scope>
    <source>
        <strain evidence="1">MAG 7</strain>
    </source>
</reference>